<dbReference type="GeneID" id="80895212"/>
<feature type="domain" description="PLD phosphodiesterase" evidence="2">
    <location>
        <begin position="246"/>
        <end position="273"/>
    </location>
</feature>
<feature type="region of interest" description="Disordered" evidence="1">
    <location>
        <begin position="306"/>
        <end position="326"/>
    </location>
</feature>
<keyword evidence="4" id="KW-1185">Reference proteome</keyword>
<sequence length="658" mass="71353">MESAKTKAHRKSLDKIKLFFLSLANMVSDHVVKLCCDSTTVSSELAKDPRVAPSTIIDRIYGRYPRNRTSSPSTQRQQASTEQQQAALKCGKWGPTAPSPLFLQAFADALNCLDADAQSGVVSPPLMGSHGTAPLTVIAPLADAIRHCANLIASAEREVFFVTCSWSPSLAQRLIRGALLELSRRAGTRNQRVKAHFMYDSAGLSNLSDSHARVKQGSYTGKSVGLPAPDEIPNIDLEVMNLHTIPLGTLHSKFCVVDGKYAAIMSNNMADNDNMEMMVHLEGPIVESVRDAAIITWYEQLKEAPTAADNAAPTSLNSEPAPNGTLKPDEALQAVTEIHGSTDGTAPVLSVHTPDEPHFDSHIADEILRVQGNYHPRPGESFVAAANRVLNLAIKTPIPPTGPDFTEQDQMTPYIETTTQQAVPMALVSRPPYGRFSSKNANVPQNEAWLSLIRNAKRDIFIQTPDLNAAPLLPEIVAALNRGVETTIYTCFGYNDLGEMIPGQGGTNDQVAMSLLASLPADSGHPARSLLHFHNYVGKDQDHPIHQSFKARSCHIKLLIVDGSVGIQGSGNQDTQSWFHSQEVNVMIDSSDICEKWRACIDRNQNTKHFGRVADDGVWRDADGKPGAGYMGDPGPVTGLFKGVVGMFMKMEGLGGLR</sequence>
<evidence type="ECO:0000313" key="4">
    <source>
        <dbReference type="Proteomes" id="UP001144673"/>
    </source>
</evidence>
<dbReference type="Pfam" id="PF13091">
    <property type="entry name" value="PLDc_2"/>
    <property type="match status" value="1"/>
</dbReference>
<organism evidence="3 4">
    <name type="scientific">Akanthomyces muscarius</name>
    <name type="common">Entomopathogenic fungus</name>
    <name type="synonym">Lecanicillium muscarium</name>
    <dbReference type="NCBI Taxonomy" id="2231603"/>
    <lineage>
        <taxon>Eukaryota</taxon>
        <taxon>Fungi</taxon>
        <taxon>Dikarya</taxon>
        <taxon>Ascomycota</taxon>
        <taxon>Pezizomycotina</taxon>
        <taxon>Sordariomycetes</taxon>
        <taxon>Hypocreomycetidae</taxon>
        <taxon>Hypocreales</taxon>
        <taxon>Cordycipitaceae</taxon>
        <taxon>Akanthomyces</taxon>
    </lineage>
</organism>
<dbReference type="SUPFAM" id="SSF56024">
    <property type="entry name" value="Phospholipase D/nuclease"/>
    <property type="match status" value="2"/>
</dbReference>
<dbReference type="Pfam" id="PF00614">
    <property type="entry name" value="PLDc"/>
    <property type="match status" value="1"/>
</dbReference>
<evidence type="ECO:0000256" key="1">
    <source>
        <dbReference type="SAM" id="MobiDB-lite"/>
    </source>
</evidence>
<dbReference type="EMBL" id="JAJHUN010000005">
    <property type="protein sequence ID" value="KAJ4159141.1"/>
    <property type="molecule type" value="Genomic_DNA"/>
</dbReference>
<feature type="compositionally biased region" description="Low complexity" evidence="1">
    <location>
        <begin position="73"/>
        <end position="85"/>
    </location>
</feature>
<dbReference type="AlphaFoldDB" id="A0A9W8QIX2"/>
<dbReference type="Gene3D" id="3.30.870.10">
    <property type="entry name" value="Endonuclease Chain A"/>
    <property type="match status" value="2"/>
</dbReference>
<dbReference type="GO" id="GO:0030572">
    <property type="term" value="F:phosphatidyltransferase activity"/>
    <property type="evidence" value="ECO:0007669"/>
    <property type="project" value="UniProtKB-ARBA"/>
</dbReference>
<dbReference type="InterPro" id="IPR025202">
    <property type="entry name" value="PLD-like_dom"/>
</dbReference>
<protein>
    <recommendedName>
        <fullName evidence="2">PLD phosphodiesterase domain-containing protein</fullName>
    </recommendedName>
</protein>
<reference evidence="3" key="1">
    <citation type="journal article" date="2023" name="Access Microbiol">
        <title>De-novo genome assembly for Akanthomyces muscarius, a biocontrol agent of insect agricultural pests.</title>
        <authorList>
            <person name="Erdos Z."/>
            <person name="Studholme D.J."/>
            <person name="Raymond B."/>
            <person name="Sharma M."/>
        </authorList>
    </citation>
    <scope>NUCLEOTIDE SEQUENCE</scope>
    <source>
        <strain evidence="3">Ve6</strain>
    </source>
</reference>
<feature type="domain" description="PLD phosphodiesterase" evidence="2">
    <location>
        <begin position="550"/>
        <end position="577"/>
    </location>
</feature>
<dbReference type="PROSITE" id="PS50035">
    <property type="entry name" value="PLD"/>
    <property type="match status" value="2"/>
</dbReference>
<feature type="region of interest" description="Disordered" evidence="1">
    <location>
        <begin position="64"/>
        <end position="85"/>
    </location>
</feature>
<evidence type="ECO:0000313" key="3">
    <source>
        <dbReference type="EMBL" id="KAJ4159141.1"/>
    </source>
</evidence>
<dbReference type="KEGG" id="amus:LMH87_008053"/>
<evidence type="ECO:0000259" key="2">
    <source>
        <dbReference type="PROSITE" id="PS50035"/>
    </source>
</evidence>
<dbReference type="RefSeq" id="XP_056057140.1">
    <property type="nucleotide sequence ID" value="XM_056200311.1"/>
</dbReference>
<comment type="caution">
    <text evidence="3">The sequence shown here is derived from an EMBL/GenBank/DDBJ whole genome shotgun (WGS) entry which is preliminary data.</text>
</comment>
<name>A0A9W8QIX2_AKAMU</name>
<dbReference type="CDD" id="cd00138">
    <property type="entry name" value="PLDc_SF"/>
    <property type="match status" value="1"/>
</dbReference>
<dbReference type="PANTHER" id="PTHR21248:SF11">
    <property type="entry name" value="PLD PHOSPHODIESTERASE DOMAIN-CONTAINING PROTEIN"/>
    <property type="match status" value="1"/>
</dbReference>
<gene>
    <name evidence="3" type="ORF">LMH87_008053</name>
</gene>
<accession>A0A9W8QIX2</accession>
<dbReference type="GO" id="GO:0032049">
    <property type="term" value="P:cardiolipin biosynthetic process"/>
    <property type="evidence" value="ECO:0007669"/>
    <property type="project" value="UniProtKB-ARBA"/>
</dbReference>
<dbReference type="Proteomes" id="UP001144673">
    <property type="component" value="Unassembled WGS sequence"/>
</dbReference>
<proteinExistence type="predicted"/>
<dbReference type="InterPro" id="IPR001736">
    <property type="entry name" value="PLipase_D/transphosphatidylase"/>
</dbReference>
<dbReference type="SMART" id="SM00155">
    <property type="entry name" value="PLDc"/>
    <property type="match status" value="2"/>
</dbReference>
<dbReference type="PANTHER" id="PTHR21248">
    <property type="entry name" value="CARDIOLIPIN SYNTHASE"/>
    <property type="match status" value="1"/>
</dbReference>